<dbReference type="PROSITE" id="PS51034">
    <property type="entry name" value="ZP_2"/>
    <property type="match status" value="1"/>
</dbReference>
<dbReference type="AlphaFoldDB" id="E4XEJ2"/>
<dbReference type="PANTHER" id="PTHR14002">
    <property type="entry name" value="ENDOGLIN/TGF-BETA RECEPTOR TYPE III"/>
    <property type="match status" value="1"/>
</dbReference>
<dbReference type="Gene3D" id="2.60.40.4100">
    <property type="entry name" value="Zona pellucida, ZP-C domain"/>
    <property type="match status" value="1"/>
</dbReference>
<evidence type="ECO:0000313" key="6">
    <source>
        <dbReference type="Proteomes" id="UP000001307"/>
    </source>
</evidence>
<evidence type="ECO:0000259" key="4">
    <source>
        <dbReference type="PROSITE" id="PS51034"/>
    </source>
</evidence>
<dbReference type="EMBL" id="FN653041">
    <property type="protein sequence ID" value="CBY09595.1"/>
    <property type="molecule type" value="Genomic_DNA"/>
</dbReference>
<evidence type="ECO:0000256" key="1">
    <source>
        <dbReference type="ARBA" id="ARBA00022729"/>
    </source>
</evidence>
<gene>
    <name evidence="5" type="ORF">GSOID_T00008600001</name>
</gene>
<dbReference type="InterPro" id="IPR055356">
    <property type="entry name" value="ZP-N"/>
</dbReference>
<keyword evidence="6" id="KW-1185">Reference proteome</keyword>
<feature type="domain" description="ZP" evidence="4">
    <location>
        <begin position="38"/>
        <end position="300"/>
    </location>
</feature>
<keyword evidence="1 3" id="KW-0732">Signal</keyword>
<dbReference type="SMART" id="SM00241">
    <property type="entry name" value="ZP"/>
    <property type="match status" value="1"/>
</dbReference>
<proteinExistence type="predicted"/>
<dbReference type="Pfam" id="PF23344">
    <property type="entry name" value="ZP-N"/>
    <property type="match status" value="1"/>
</dbReference>
<evidence type="ECO:0000256" key="2">
    <source>
        <dbReference type="ARBA" id="ARBA00023157"/>
    </source>
</evidence>
<evidence type="ECO:0000313" key="5">
    <source>
        <dbReference type="EMBL" id="CBY09595.1"/>
    </source>
</evidence>
<sequence>MKNAWKHLTFIAGVILAQEIAENEADDKKNKSEFIKSNCQKTKVDILIPKWTVSNAPPASVTLSSALGTNCRGANHNKTHIKLEINLLDPKRDCGTTRRSEGVQIIYENKLSWTDQKSRRIEDLANITCIQFLQEKHVRLPSSAAINALQAGPVKIQTQMKLFNDASFEEELEDLAEKGYAQVAVREFIYVRVAFDFDEDGAAMETDKVVIDSCWGSRSANPDNMNTAYMMIKNGCSADPLGVIYSKEFCGRVRQLEIPNVQVGRSRTTRAVHLHSLPRLDLYRLQEARGEPCLLRRHNKVSETPFSEAFPKSRSIF</sequence>
<organism evidence="5">
    <name type="scientific">Oikopleura dioica</name>
    <name type="common">Tunicate</name>
    <dbReference type="NCBI Taxonomy" id="34765"/>
    <lineage>
        <taxon>Eukaryota</taxon>
        <taxon>Metazoa</taxon>
        <taxon>Chordata</taxon>
        <taxon>Tunicata</taxon>
        <taxon>Appendicularia</taxon>
        <taxon>Copelata</taxon>
        <taxon>Oikopleuridae</taxon>
        <taxon>Oikopleura</taxon>
    </lineage>
</organism>
<dbReference type="InterPro" id="IPR055355">
    <property type="entry name" value="ZP-C"/>
</dbReference>
<dbReference type="InterPro" id="IPR001507">
    <property type="entry name" value="ZP_dom"/>
</dbReference>
<dbReference type="OrthoDB" id="10436329at2759"/>
<name>E4XEJ2_OIKDI</name>
<dbReference type="PANTHER" id="PTHR14002:SF54">
    <property type="entry name" value="ZONA PELLUCIDA SPERM-BINDING PROTEIN 2"/>
    <property type="match status" value="1"/>
</dbReference>
<feature type="chain" id="PRO_5003191253" description="ZP domain-containing protein" evidence="3">
    <location>
        <begin position="18"/>
        <end position="317"/>
    </location>
</feature>
<accession>E4XEJ2</accession>
<dbReference type="InterPro" id="IPR042235">
    <property type="entry name" value="ZP-C_dom"/>
</dbReference>
<keyword evidence="2" id="KW-1015">Disulfide bond</keyword>
<feature type="signal peptide" evidence="3">
    <location>
        <begin position="1"/>
        <end position="17"/>
    </location>
</feature>
<dbReference type="Pfam" id="PF00100">
    <property type="entry name" value="Zona_pellucida"/>
    <property type="match status" value="1"/>
</dbReference>
<evidence type="ECO:0000256" key="3">
    <source>
        <dbReference type="SAM" id="SignalP"/>
    </source>
</evidence>
<dbReference type="InParanoid" id="E4XEJ2"/>
<dbReference type="Gene3D" id="2.60.40.3210">
    <property type="entry name" value="Zona pellucida, ZP-N domain"/>
    <property type="match status" value="1"/>
</dbReference>
<protein>
    <recommendedName>
        <fullName evidence="4">ZP domain-containing protein</fullName>
    </recommendedName>
</protein>
<dbReference type="Proteomes" id="UP000001307">
    <property type="component" value="Unassembled WGS sequence"/>
</dbReference>
<reference evidence="5" key="1">
    <citation type="journal article" date="2010" name="Science">
        <title>Plasticity of animal genome architecture unmasked by rapid evolution of a pelagic tunicate.</title>
        <authorList>
            <person name="Denoeud F."/>
            <person name="Henriet S."/>
            <person name="Mungpakdee S."/>
            <person name="Aury J.M."/>
            <person name="Da Silva C."/>
            <person name="Brinkmann H."/>
            <person name="Mikhaleva J."/>
            <person name="Olsen L.C."/>
            <person name="Jubin C."/>
            <person name="Canestro C."/>
            <person name="Bouquet J.M."/>
            <person name="Danks G."/>
            <person name="Poulain J."/>
            <person name="Campsteijn C."/>
            <person name="Adamski M."/>
            <person name="Cross I."/>
            <person name="Yadetie F."/>
            <person name="Muffato M."/>
            <person name="Louis A."/>
            <person name="Butcher S."/>
            <person name="Tsagkogeorga G."/>
            <person name="Konrad A."/>
            <person name="Singh S."/>
            <person name="Jensen M.F."/>
            <person name="Cong E.H."/>
            <person name="Eikeseth-Otteraa H."/>
            <person name="Noel B."/>
            <person name="Anthouard V."/>
            <person name="Porcel B.M."/>
            <person name="Kachouri-Lafond R."/>
            <person name="Nishino A."/>
            <person name="Ugolini M."/>
            <person name="Chourrout P."/>
            <person name="Nishida H."/>
            <person name="Aasland R."/>
            <person name="Huzurbazar S."/>
            <person name="Westhof E."/>
            <person name="Delsuc F."/>
            <person name="Lehrach H."/>
            <person name="Reinhardt R."/>
            <person name="Weissenbach J."/>
            <person name="Roy S.W."/>
            <person name="Artiguenave F."/>
            <person name="Postlethwait J.H."/>
            <person name="Manak J.R."/>
            <person name="Thompson E.M."/>
            <person name="Jaillon O."/>
            <person name="Du Pasquier L."/>
            <person name="Boudinot P."/>
            <person name="Liberles D.A."/>
            <person name="Volff J.N."/>
            <person name="Philippe H."/>
            <person name="Lenhard B."/>
            <person name="Roest Crollius H."/>
            <person name="Wincker P."/>
            <person name="Chourrout D."/>
        </authorList>
    </citation>
    <scope>NUCLEOTIDE SEQUENCE [LARGE SCALE GENOMIC DNA]</scope>
</reference>